<feature type="region of interest" description="Disordered" evidence="2">
    <location>
        <begin position="163"/>
        <end position="222"/>
    </location>
</feature>
<dbReference type="AlphaFoldDB" id="A0A3B4D217"/>
<sequence length="369" mass="41575">MAKWLKDYLSFGSRKGPPQPPKPDYTESEILRAYRAQKELDFEDPYEPSDNRPQNGQGAADPFPAFGTVLPNGVEVKIVSPKHRLIKVESQEFGRCKIPLSIVSFEEPHAPVVPSAPAVGDTDYSDPFDARPDQRAQPAWDHSSVENSSSYMEPFEAQRVITELQHSSEPSRSGSRGSPQLYDSPYEERSRHRAAASQDDERGSRLPQDDERPADEYDQPWEWKKENISKAFAVQFDGGDWDRSTLPHVEQQRRAGASRTSPPSSKATSLRKPGDPHTILGERVNPTLPLDQQVYVLIRCSSNSNEVLSCHGFMHMKFSLSRDGKYILGENSPPFDTIPEVIYYYTTHKLPIRGAEHLSLLFPVVVQTL</sequence>
<evidence type="ECO:0000256" key="2">
    <source>
        <dbReference type="SAM" id="MobiDB-lite"/>
    </source>
</evidence>
<name>A0A3B4D217_PYGNA</name>
<dbReference type="GO" id="GO:0001784">
    <property type="term" value="F:phosphotyrosine residue binding"/>
    <property type="evidence" value="ECO:0007669"/>
    <property type="project" value="TreeGrafter"/>
</dbReference>
<reference evidence="3 4" key="1">
    <citation type="submission" date="2020-10" db="EMBL/GenBank/DDBJ databases">
        <title>Pygocentrus nattereri (red-bellied piranha) genome, fPygNat1, primary haplotype.</title>
        <authorList>
            <person name="Myers G."/>
            <person name="Meyer A."/>
            <person name="Karagic N."/>
            <person name="Pippel M."/>
            <person name="Winkler S."/>
            <person name="Tracey A."/>
            <person name="Wood J."/>
            <person name="Formenti G."/>
            <person name="Howe K."/>
            <person name="Fedrigo O."/>
            <person name="Jarvis E.D."/>
        </authorList>
    </citation>
    <scope>NUCLEOTIDE SEQUENCE [LARGE SCALE GENOMIC DNA]</scope>
</reference>
<dbReference type="OrthoDB" id="5914531at2759"/>
<feature type="compositionally biased region" description="Low complexity" evidence="2">
    <location>
        <begin position="167"/>
        <end position="179"/>
    </location>
</feature>
<dbReference type="PANTHER" id="PTHR15127">
    <property type="entry name" value="HEAVYWEIGHT, ISOFORM A"/>
    <property type="match status" value="1"/>
</dbReference>
<reference evidence="3" key="2">
    <citation type="submission" date="2025-08" db="UniProtKB">
        <authorList>
            <consortium name="Ensembl"/>
        </authorList>
    </citation>
    <scope>IDENTIFICATION</scope>
</reference>
<feature type="compositionally biased region" description="Low complexity" evidence="2">
    <location>
        <begin position="110"/>
        <end position="119"/>
    </location>
</feature>
<feature type="compositionally biased region" description="Basic and acidic residues" evidence="2">
    <location>
        <begin position="199"/>
        <end position="222"/>
    </location>
</feature>
<evidence type="ECO:0008006" key="5">
    <source>
        <dbReference type="Google" id="ProtNLM"/>
    </source>
</evidence>
<feature type="compositionally biased region" description="Polar residues" evidence="2">
    <location>
        <begin position="258"/>
        <end position="268"/>
    </location>
</feature>
<keyword evidence="4" id="KW-1185">Reference proteome</keyword>
<dbReference type="OMA" id="MMANRSG"/>
<accession>A0A3B4D217</accession>
<feature type="region of interest" description="Disordered" evidence="2">
    <location>
        <begin position="249"/>
        <end position="280"/>
    </location>
</feature>
<feature type="region of interest" description="Disordered" evidence="2">
    <location>
        <begin position="107"/>
        <end position="149"/>
    </location>
</feature>
<organism evidence="3 4">
    <name type="scientific">Pygocentrus nattereri</name>
    <name type="common">Red-bellied piranha</name>
    <dbReference type="NCBI Taxonomy" id="42514"/>
    <lineage>
        <taxon>Eukaryota</taxon>
        <taxon>Metazoa</taxon>
        <taxon>Chordata</taxon>
        <taxon>Craniata</taxon>
        <taxon>Vertebrata</taxon>
        <taxon>Euteleostomi</taxon>
        <taxon>Actinopterygii</taxon>
        <taxon>Neopterygii</taxon>
        <taxon>Teleostei</taxon>
        <taxon>Ostariophysi</taxon>
        <taxon>Characiformes</taxon>
        <taxon>Characoidei</taxon>
        <taxon>Pygocentrus</taxon>
    </lineage>
</organism>
<proteinExistence type="predicted"/>
<dbReference type="GeneTree" id="ENSGT00940000159004"/>
<dbReference type="Ensembl" id="ENSPNAT00000026427.2">
    <property type="protein sequence ID" value="ENSPNAP00000017568.2"/>
    <property type="gene ID" value="ENSPNAG00000023835.2"/>
</dbReference>
<evidence type="ECO:0000313" key="4">
    <source>
        <dbReference type="Proteomes" id="UP001501920"/>
    </source>
</evidence>
<dbReference type="PANTHER" id="PTHR15127:SF33">
    <property type="entry name" value="SH2 DOMAIN-CONTAINING ADAPTER PROTEIN D"/>
    <property type="match status" value="1"/>
</dbReference>
<reference evidence="3" key="3">
    <citation type="submission" date="2025-09" db="UniProtKB">
        <authorList>
            <consortium name="Ensembl"/>
        </authorList>
    </citation>
    <scope>IDENTIFICATION</scope>
</reference>
<keyword evidence="1" id="KW-0727">SH2 domain</keyword>
<dbReference type="Proteomes" id="UP001501920">
    <property type="component" value="Chromosome 19"/>
</dbReference>
<dbReference type="InterPro" id="IPR036860">
    <property type="entry name" value="SH2_dom_sf"/>
</dbReference>
<dbReference type="SUPFAM" id="SSF55550">
    <property type="entry name" value="SH2 domain"/>
    <property type="match status" value="1"/>
</dbReference>
<evidence type="ECO:0000256" key="1">
    <source>
        <dbReference type="ARBA" id="ARBA00022999"/>
    </source>
</evidence>
<feature type="region of interest" description="Disordered" evidence="2">
    <location>
        <begin position="39"/>
        <end position="66"/>
    </location>
</feature>
<dbReference type="InterPro" id="IPR051846">
    <property type="entry name" value="SH2_domain_adapters"/>
</dbReference>
<protein>
    <recommendedName>
        <fullName evidence="5">SH2 domain-containing protein</fullName>
    </recommendedName>
</protein>
<dbReference type="STRING" id="42514.ENSPNAP00000017568"/>
<feature type="region of interest" description="Disordered" evidence="2">
    <location>
        <begin position="1"/>
        <end position="25"/>
    </location>
</feature>
<evidence type="ECO:0000313" key="3">
    <source>
        <dbReference type="Ensembl" id="ENSPNAP00000017568.2"/>
    </source>
</evidence>